<dbReference type="Proteomes" id="UP000316855">
    <property type="component" value="Chromosome"/>
</dbReference>
<proteinExistence type="predicted"/>
<evidence type="ECO:0000313" key="1">
    <source>
        <dbReference type="EMBL" id="QDT94368.1"/>
    </source>
</evidence>
<evidence type="ECO:0008006" key="3">
    <source>
        <dbReference type="Google" id="ProtNLM"/>
    </source>
</evidence>
<sequence length="476" mass="53637">MICFSTGRTVDINQTSNSLELILKHRQQDFGSFCKIAGKASELSLACQTQPMIDERLMSARAIINTPREDREGDVIEPAGVQLENFRNNPIVLWEHGLGEITRPIAKCQHPDGRLAIEVDQEKISATSYFTSKSLESLQIFHLISEGLVRATSVRALPIKTSTRKTANSGIGIVLKQWELIEWSWGALGVNPDAIARTLDRGTIEGHKIVEPLLKSLRTVLPQKKHQIPGWTLKDTNHSMEKEHEVDEMQAQIKVPEDNMHQLSKLPKLLGDQRVLDSNSREYSSDQSQKISISNPESDSDLVMSVPLGAQILKSISCCFLDLKDHVRSTAAVLENERIESFLEKLLLTLASEQTKLEKTFADNYTQLELKDENMEVLGKRIKSDSNFHLVNFPGMGEIAYRLKRIGSKNYSESALKAQEFSDHQCQQIADVLIRTNLLSQQKIHSEENQLLDNVEELSRVVKNLQQQVSNLLPQT</sequence>
<dbReference type="EMBL" id="CP036343">
    <property type="protein sequence ID" value="QDT94368.1"/>
    <property type="molecule type" value="Genomic_DNA"/>
</dbReference>
<organism evidence="1 2">
    <name type="scientific">Gimesia algae</name>
    <dbReference type="NCBI Taxonomy" id="2527971"/>
    <lineage>
        <taxon>Bacteria</taxon>
        <taxon>Pseudomonadati</taxon>
        <taxon>Planctomycetota</taxon>
        <taxon>Planctomycetia</taxon>
        <taxon>Planctomycetales</taxon>
        <taxon>Planctomycetaceae</taxon>
        <taxon>Gimesia</taxon>
    </lineage>
</organism>
<dbReference type="AlphaFoldDB" id="A0A517VMW4"/>
<accession>A0A517VMW4</accession>
<reference evidence="1 2" key="1">
    <citation type="submission" date="2019-02" db="EMBL/GenBank/DDBJ databases">
        <title>Deep-cultivation of Planctomycetes and their phenomic and genomic characterization uncovers novel biology.</title>
        <authorList>
            <person name="Wiegand S."/>
            <person name="Jogler M."/>
            <person name="Boedeker C."/>
            <person name="Pinto D."/>
            <person name="Vollmers J."/>
            <person name="Rivas-Marin E."/>
            <person name="Kohn T."/>
            <person name="Peeters S.H."/>
            <person name="Heuer A."/>
            <person name="Rast P."/>
            <person name="Oberbeckmann S."/>
            <person name="Bunk B."/>
            <person name="Jeske O."/>
            <person name="Meyerdierks A."/>
            <person name="Storesund J.E."/>
            <person name="Kallscheuer N."/>
            <person name="Luecker S."/>
            <person name="Lage O.M."/>
            <person name="Pohl T."/>
            <person name="Merkel B.J."/>
            <person name="Hornburger P."/>
            <person name="Mueller R.-W."/>
            <person name="Bruemmer F."/>
            <person name="Labrenz M."/>
            <person name="Spormann A.M."/>
            <person name="Op den Camp H."/>
            <person name="Overmann J."/>
            <person name="Amann R."/>
            <person name="Jetten M.S.M."/>
            <person name="Mascher T."/>
            <person name="Medema M.H."/>
            <person name="Devos D.P."/>
            <person name="Kaster A.-K."/>
            <person name="Ovreas L."/>
            <person name="Rohde M."/>
            <person name="Galperin M.Y."/>
            <person name="Jogler C."/>
        </authorList>
    </citation>
    <scope>NUCLEOTIDE SEQUENCE [LARGE SCALE GENOMIC DNA]</scope>
    <source>
        <strain evidence="1 2">Pan161</strain>
    </source>
</reference>
<name>A0A517VMW4_9PLAN</name>
<dbReference type="KEGG" id="gax:Pan161_60640"/>
<protein>
    <recommendedName>
        <fullName evidence="3">Caudovirus prohead protease</fullName>
    </recommendedName>
</protein>
<keyword evidence="2" id="KW-1185">Reference proteome</keyword>
<gene>
    <name evidence="1" type="ORF">Pan161_60640</name>
</gene>
<evidence type="ECO:0000313" key="2">
    <source>
        <dbReference type="Proteomes" id="UP000316855"/>
    </source>
</evidence>